<sequence length="171" mass="19447">MVSRIVVLSDSHGDRTIVQEIKQRYQGQVAAIFHNGDSELEASDSLWDGIHVVKGNCDWSDFPERLLTSIDGVKIAQTHGHLQGINFGWSRLDYWAEEVAADLCLYGHLHVPAAEVRGNCLFFNPGSISQPRGMVKECLYARIDIYPDRYEIAYLNREHTVYTPLTRTINR</sequence>
<name>A0A7X6S052_9STRE</name>
<evidence type="ECO:0000313" key="5">
    <source>
        <dbReference type="Proteomes" id="UP000522720"/>
    </source>
</evidence>
<dbReference type="Pfam" id="PF12850">
    <property type="entry name" value="Metallophos_2"/>
    <property type="match status" value="1"/>
</dbReference>
<comment type="caution">
    <text evidence="4">The sequence shown here is derived from an EMBL/GenBank/DDBJ whole genome shotgun (WGS) entry which is preliminary data.</text>
</comment>
<dbReference type="InterPro" id="IPR029052">
    <property type="entry name" value="Metallo-depent_PP-like"/>
</dbReference>
<evidence type="ECO:0000256" key="2">
    <source>
        <dbReference type="RuleBase" id="RU362039"/>
    </source>
</evidence>
<evidence type="ECO:0000313" key="4">
    <source>
        <dbReference type="EMBL" id="NKZ19744.1"/>
    </source>
</evidence>
<comment type="similarity">
    <text evidence="1 2">Belongs to the metallophosphoesterase superfamily. YfcE family.</text>
</comment>
<dbReference type="PANTHER" id="PTHR11124">
    <property type="entry name" value="VACUOLAR SORTING PROTEIN VPS29"/>
    <property type="match status" value="1"/>
</dbReference>
<evidence type="ECO:0000259" key="3">
    <source>
        <dbReference type="Pfam" id="PF12850"/>
    </source>
</evidence>
<gene>
    <name evidence="4" type="ORF">HF992_02590</name>
</gene>
<proteinExistence type="inferred from homology"/>
<organism evidence="4 5">
    <name type="scientific">Streptococcus ovuberis</name>
    <dbReference type="NCBI Taxonomy" id="1936207"/>
    <lineage>
        <taxon>Bacteria</taxon>
        <taxon>Bacillati</taxon>
        <taxon>Bacillota</taxon>
        <taxon>Bacilli</taxon>
        <taxon>Lactobacillales</taxon>
        <taxon>Streptococcaceae</taxon>
        <taxon>Streptococcus</taxon>
    </lineage>
</organism>
<dbReference type="EMBL" id="JAAXPR010000003">
    <property type="protein sequence ID" value="NKZ19744.1"/>
    <property type="molecule type" value="Genomic_DNA"/>
</dbReference>
<dbReference type="Gene3D" id="3.60.21.10">
    <property type="match status" value="1"/>
</dbReference>
<dbReference type="GO" id="GO:0046872">
    <property type="term" value="F:metal ion binding"/>
    <property type="evidence" value="ECO:0007669"/>
    <property type="project" value="UniProtKB-KW"/>
</dbReference>
<dbReference type="InterPro" id="IPR024654">
    <property type="entry name" value="Calcineurin-like_PHP_lpxH"/>
</dbReference>
<keyword evidence="2" id="KW-0479">Metal-binding</keyword>
<dbReference type="AlphaFoldDB" id="A0A7X6S052"/>
<dbReference type="RefSeq" id="WP_168548499.1">
    <property type="nucleotide sequence ID" value="NZ_JAAXPR010000003.1"/>
</dbReference>
<dbReference type="InterPro" id="IPR000979">
    <property type="entry name" value="Phosphodiesterase_MJ0936/Vps29"/>
</dbReference>
<dbReference type="SUPFAM" id="SSF56300">
    <property type="entry name" value="Metallo-dependent phosphatases"/>
    <property type="match status" value="1"/>
</dbReference>
<comment type="cofactor">
    <cofactor evidence="2">
        <name>a divalent metal cation</name>
        <dbReference type="ChEBI" id="CHEBI:60240"/>
    </cofactor>
</comment>
<dbReference type="NCBIfam" id="TIGR00040">
    <property type="entry name" value="yfcE"/>
    <property type="match status" value="1"/>
</dbReference>
<accession>A0A7X6S052</accession>
<dbReference type="Proteomes" id="UP000522720">
    <property type="component" value="Unassembled WGS sequence"/>
</dbReference>
<protein>
    <recommendedName>
        <fullName evidence="2">Phosphoesterase</fullName>
        <ecNumber evidence="2">3.1.4.-</ecNumber>
    </recommendedName>
</protein>
<dbReference type="EC" id="3.1.4.-" evidence="2"/>
<dbReference type="GO" id="GO:0016787">
    <property type="term" value="F:hydrolase activity"/>
    <property type="evidence" value="ECO:0007669"/>
    <property type="project" value="UniProtKB-UniRule"/>
</dbReference>
<feature type="domain" description="Calcineurin-like phosphoesterase" evidence="3">
    <location>
        <begin position="4"/>
        <end position="144"/>
    </location>
</feature>
<dbReference type="CDD" id="cd00841">
    <property type="entry name" value="MPP_YfcE"/>
    <property type="match status" value="1"/>
</dbReference>
<dbReference type="InterPro" id="IPR041802">
    <property type="entry name" value="MPP_YfcE"/>
</dbReference>
<keyword evidence="5" id="KW-1185">Reference proteome</keyword>
<reference evidence="4 5" key="1">
    <citation type="submission" date="2020-04" db="EMBL/GenBank/DDBJ databases">
        <title>MicrobeNet Type strains.</title>
        <authorList>
            <person name="Nicholson A.C."/>
        </authorList>
    </citation>
    <scope>NUCLEOTIDE SEQUENCE [LARGE SCALE GENOMIC DNA]</scope>
    <source>
        <strain evidence="4 5">CCUG 69612</strain>
    </source>
</reference>
<evidence type="ECO:0000256" key="1">
    <source>
        <dbReference type="ARBA" id="ARBA00008950"/>
    </source>
</evidence>